<dbReference type="AlphaFoldDB" id="A0AAW1M4X7"/>
<evidence type="ECO:0000313" key="1">
    <source>
        <dbReference type="EMBL" id="KAK9741278.1"/>
    </source>
</evidence>
<name>A0AAW1M4X7_SAPOF</name>
<protein>
    <recommendedName>
        <fullName evidence="3">Retrotransposon gag domain-containing protein</fullName>
    </recommendedName>
</protein>
<comment type="caution">
    <text evidence="1">The sequence shown here is derived from an EMBL/GenBank/DDBJ whole genome shotgun (WGS) entry which is preliminary data.</text>
</comment>
<evidence type="ECO:0008006" key="3">
    <source>
        <dbReference type="Google" id="ProtNLM"/>
    </source>
</evidence>
<evidence type="ECO:0000313" key="2">
    <source>
        <dbReference type="Proteomes" id="UP001443914"/>
    </source>
</evidence>
<organism evidence="1 2">
    <name type="scientific">Saponaria officinalis</name>
    <name type="common">Common soapwort</name>
    <name type="synonym">Lychnis saponaria</name>
    <dbReference type="NCBI Taxonomy" id="3572"/>
    <lineage>
        <taxon>Eukaryota</taxon>
        <taxon>Viridiplantae</taxon>
        <taxon>Streptophyta</taxon>
        <taxon>Embryophyta</taxon>
        <taxon>Tracheophyta</taxon>
        <taxon>Spermatophyta</taxon>
        <taxon>Magnoliopsida</taxon>
        <taxon>eudicotyledons</taxon>
        <taxon>Gunneridae</taxon>
        <taxon>Pentapetalae</taxon>
        <taxon>Caryophyllales</taxon>
        <taxon>Caryophyllaceae</taxon>
        <taxon>Caryophylleae</taxon>
        <taxon>Saponaria</taxon>
    </lineage>
</organism>
<accession>A0AAW1M4X7</accession>
<reference evidence="1" key="1">
    <citation type="submission" date="2024-03" db="EMBL/GenBank/DDBJ databases">
        <title>WGS assembly of Saponaria officinalis var. Norfolk2.</title>
        <authorList>
            <person name="Jenkins J."/>
            <person name="Shu S."/>
            <person name="Grimwood J."/>
            <person name="Barry K."/>
            <person name="Goodstein D."/>
            <person name="Schmutz J."/>
            <person name="Leebens-Mack J."/>
            <person name="Osbourn A."/>
        </authorList>
    </citation>
    <scope>NUCLEOTIDE SEQUENCE [LARGE SCALE GENOMIC DNA]</scope>
    <source>
        <strain evidence="1">JIC</strain>
    </source>
</reference>
<dbReference type="EMBL" id="JBDFQZ010000003">
    <property type="protein sequence ID" value="KAK9741278.1"/>
    <property type="molecule type" value="Genomic_DNA"/>
</dbReference>
<sequence>MMMILKVLNHSKSGSTHNKSSYGYAPKLQFPTFNGLSARSWVKKWKTYFDLCKIPEEQRIDLMSLHMLDKAEIWVNSYLGTIKQIEWETFVTDLYARFPDRVIL</sequence>
<keyword evidence="2" id="KW-1185">Reference proteome</keyword>
<proteinExistence type="predicted"/>
<gene>
    <name evidence="1" type="ORF">RND81_03G094300</name>
</gene>
<dbReference type="Proteomes" id="UP001443914">
    <property type="component" value="Unassembled WGS sequence"/>
</dbReference>